<sequence>MDNTQDKIIQATVEWIKTDDYKNLSMRKLAAKIGMTTGAIYKYFQNKDELFYQVSIKLSQQFAEQLITTSESSPKDELLSLANKFCKLSQEQAKLINFLFFNSSLQNFYQHANHDFQFYDQVMRLVHQINSGRVTDQQFFTQIWAFIQGYSLLIINGVAEYEPILVEKTLNEMIGGSKK</sequence>
<feature type="DNA-binding region" description="H-T-H motif" evidence="2">
    <location>
        <begin position="25"/>
        <end position="44"/>
    </location>
</feature>
<dbReference type="AlphaFoldDB" id="A0A0F4LG43"/>
<dbReference type="GO" id="GO:0003677">
    <property type="term" value="F:DNA binding"/>
    <property type="evidence" value="ECO:0007669"/>
    <property type="project" value="UniProtKB-UniRule"/>
</dbReference>
<reference evidence="4 5" key="1">
    <citation type="submission" date="2014-12" db="EMBL/GenBank/DDBJ databases">
        <title>Comparative genomics of the lactic acid bacteria isolated from the honey bee gut.</title>
        <authorList>
            <person name="Ellegaard K.M."/>
            <person name="Tamarit D."/>
            <person name="Javelind E."/>
            <person name="Olofsson T."/>
            <person name="Andersson S.G."/>
            <person name="Vasquez A."/>
        </authorList>
    </citation>
    <scope>NUCLEOTIDE SEQUENCE [LARGE SCALE GENOMIC DNA]</scope>
    <source>
        <strain evidence="4 5">Biut2</strain>
    </source>
</reference>
<dbReference type="PANTHER" id="PTHR43479">
    <property type="entry name" value="ACREF/ENVCD OPERON REPRESSOR-RELATED"/>
    <property type="match status" value="1"/>
</dbReference>
<evidence type="ECO:0000256" key="1">
    <source>
        <dbReference type="ARBA" id="ARBA00023125"/>
    </source>
</evidence>
<comment type="caution">
    <text evidence="4">The sequence shown here is derived from an EMBL/GenBank/DDBJ whole genome shotgun (WGS) entry which is preliminary data.</text>
</comment>
<dbReference type="EMBL" id="JXBY01000013">
    <property type="protein sequence ID" value="KJY57560.1"/>
    <property type="molecule type" value="Genomic_DNA"/>
</dbReference>
<name>A0A0F4LG43_9LACO</name>
<dbReference type="InterPro" id="IPR050624">
    <property type="entry name" value="HTH-type_Tx_Regulator"/>
</dbReference>
<dbReference type="STRING" id="1218493.JF76_05450"/>
<keyword evidence="1 2" id="KW-0238">DNA-binding</keyword>
<gene>
    <name evidence="4" type="ORF">JF76_05450</name>
</gene>
<dbReference type="OrthoDB" id="9179041at2"/>
<proteinExistence type="predicted"/>
<dbReference type="HOGENOM" id="CLU_069356_40_4_9"/>
<evidence type="ECO:0000313" key="5">
    <source>
        <dbReference type="Proteomes" id="UP000033533"/>
    </source>
</evidence>
<dbReference type="PATRIC" id="fig|1218493.3.peg.579"/>
<feature type="domain" description="HTH tetR-type" evidence="3">
    <location>
        <begin position="2"/>
        <end position="62"/>
    </location>
</feature>
<evidence type="ECO:0000256" key="2">
    <source>
        <dbReference type="PROSITE-ProRule" id="PRU00335"/>
    </source>
</evidence>
<protein>
    <recommendedName>
        <fullName evidence="3">HTH tetR-type domain-containing protein</fullName>
    </recommendedName>
</protein>
<dbReference type="RefSeq" id="WP_052697053.1">
    <property type="nucleotide sequence ID" value="NZ_JBHSZS010000007.1"/>
</dbReference>
<dbReference type="InterPro" id="IPR001387">
    <property type="entry name" value="Cro/C1-type_HTH"/>
</dbReference>
<dbReference type="Gene3D" id="1.10.357.10">
    <property type="entry name" value="Tetracycline Repressor, domain 2"/>
    <property type="match status" value="1"/>
</dbReference>
<organism evidence="4 5">
    <name type="scientific">Lactobacillus kullabergensis</name>
    <dbReference type="NCBI Taxonomy" id="1218493"/>
    <lineage>
        <taxon>Bacteria</taxon>
        <taxon>Bacillati</taxon>
        <taxon>Bacillota</taxon>
        <taxon>Bacilli</taxon>
        <taxon>Lactobacillales</taxon>
        <taxon>Lactobacillaceae</taxon>
        <taxon>Lactobacillus</taxon>
    </lineage>
</organism>
<evidence type="ECO:0000313" key="4">
    <source>
        <dbReference type="EMBL" id="KJY57560.1"/>
    </source>
</evidence>
<dbReference type="SUPFAM" id="SSF46689">
    <property type="entry name" value="Homeodomain-like"/>
    <property type="match status" value="1"/>
</dbReference>
<dbReference type="PANTHER" id="PTHR43479:SF11">
    <property type="entry name" value="ACREF_ENVCD OPERON REPRESSOR-RELATED"/>
    <property type="match status" value="1"/>
</dbReference>
<dbReference type="CDD" id="cd00093">
    <property type="entry name" value="HTH_XRE"/>
    <property type="match status" value="1"/>
</dbReference>
<evidence type="ECO:0000259" key="3">
    <source>
        <dbReference type="PROSITE" id="PS50977"/>
    </source>
</evidence>
<accession>A0A0F4LG43</accession>
<dbReference type="InterPro" id="IPR009057">
    <property type="entry name" value="Homeodomain-like_sf"/>
</dbReference>
<dbReference type="Pfam" id="PF00440">
    <property type="entry name" value="TetR_N"/>
    <property type="match status" value="1"/>
</dbReference>
<dbReference type="Proteomes" id="UP000033533">
    <property type="component" value="Unassembled WGS sequence"/>
</dbReference>
<dbReference type="PROSITE" id="PS50977">
    <property type="entry name" value="HTH_TETR_2"/>
    <property type="match status" value="1"/>
</dbReference>
<dbReference type="InterPro" id="IPR001647">
    <property type="entry name" value="HTH_TetR"/>
</dbReference>